<evidence type="ECO:0000313" key="5">
    <source>
        <dbReference type="EMBL" id="CAF2037672.1"/>
    </source>
</evidence>
<feature type="domain" description="GST N-terminal" evidence="3">
    <location>
        <begin position="1"/>
        <end position="82"/>
    </location>
</feature>
<evidence type="ECO:0000313" key="7">
    <source>
        <dbReference type="Proteomes" id="UP000663842"/>
    </source>
</evidence>
<proteinExistence type="predicted"/>
<keyword evidence="2" id="KW-0963">Cytoplasm</keyword>
<dbReference type="EMBL" id="CAJOBF010000213">
    <property type="protein sequence ID" value="CAF3774589.1"/>
    <property type="molecule type" value="Genomic_DNA"/>
</dbReference>
<dbReference type="SFLD" id="SFLDS00019">
    <property type="entry name" value="Glutathione_Transferase_(cytos"/>
    <property type="match status" value="1"/>
</dbReference>
<reference evidence="6" key="1">
    <citation type="submission" date="2021-02" db="EMBL/GenBank/DDBJ databases">
        <authorList>
            <person name="Nowell W R."/>
        </authorList>
    </citation>
    <scope>NUCLEOTIDE SEQUENCE</scope>
</reference>
<dbReference type="SFLD" id="SFLDG00358">
    <property type="entry name" value="Main_(cytGST)"/>
    <property type="match status" value="1"/>
</dbReference>
<dbReference type="GO" id="GO:0004364">
    <property type="term" value="F:glutathione transferase activity"/>
    <property type="evidence" value="ECO:0007669"/>
    <property type="project" value="TreeGrafter"/>
</dbReference>
<dbReference type="PROSITE" id="PS50405">
    <property type="entry name" value="GST_CTER"/>
    <property type="match status" value="1"/>
</dbReference>
<dbReference type="Gene3D" id="1.20.1050.10">
    <property type="match status" value="1"/>
</dbReference>
<evidence type="ECO:0000313" key="6">
    <source>
        <dbReference type="EMBL" id="CAF3774589.1"/>
    </source>
</evidence>
<dbReference type="InterPro" id="IPR004045">
    <property type="entry name" value="Glutathione_S-Trfase_N"/>
</dbReference>
<feature type="domain" description="GST C-terminal" evidence="4">
    <location>
        <begin position="88"/>
        <end position="221"/>
    </location>
</feature>
<evidence type="ECO:0000259" key="3">
    <source>
        <dbReference type="PROSITE" id="PS50404"/>
    </source>
</evidence>
<evidence type="ECO:0000256" key="1">
    <source>
        <dbReference type="ARBA" id="ARBA00004496"/>
    </source>
</evidence>
<dbReference type="InterPro" id="IPR036282">
    <property type="entry name" value="Glutathione-S-Trfase_C_sf"/>
</dbReference>
<accession>A0A819AA16</accession>
<dbReference type="GO" id="GO:0005737">
    <property type="term" value="C:cytoplasm"/>
    <property type="evidence" value="ECO:0007669"/>
    <property type="project" value="UniProtKB-SubCell"/>
</dbReference>
<dbReference type="Pfam" id="PF00043">
    <property type="entry name" value="GST_C"/>
    <property type="match status" value="1"/>
</dbReference>
<evidence type="ECO:0000259" key="4">
    <source>
        <dbReference type="PROSITE" id="PS50405"/>
    </source>
</evidence>
<organism evidence="6 7">
    <name type="scientific">Rotaria magnacalcarata</name>
    <dbReference type="NCBI Taxonomy" id="392030"/>
    <lineage>
        <taxon>Eukaryota</taxon>
        <taxon>Metazoa</taxon>
        <taxon>Spiralia</taxon>
        <taxon>Gnathifera</taxon>
        <taxon>Rotifera</taxon>
        <taxon>Eurotatoria</taxon>
        <taxon>Bdelloidea</taxon>
        <taxon>Philodinida</taxon>
        <taxon>Philodinidae</taxon>
        <taxon>Rotaria</taxon>
    </lineage>
</organism>
<evidence type="ECO:0008006" key="8">
    <source>
        <dbReference type="Google" id="ProtNLM"/>
    </source>
</evidence>
<dbReference type="PANTHER" id="PTHR43917">
    <property type="match status" value="1"/>
</dbReference>
<comment type="subcellular location">
    <subcellularLocation>
        <location evidence="1">Cytoplasm</location>
    </subcellularLocation>
</comment>
<dbReference type="AlphaFoldDB" id="A0A819AA16"/>
<dbReference type="Proteomes" id="UP000663887">
    <property type="component" value="Unassembled WGS sequence"/>
</dbReference>
<evidence type="ECO:0000256" key="2">
    <source>
        <dbReference type="ARBA" id="ARBA00022490"/>
    </source>
</evidence>
<dbReference type="GO" id="GO:0006749">
    <property type="term" value="P:glutathione metabolic process"/>
    <property type="evidence" value="ECO:0007669"/>
    <property type="project" value="TreeGrafter"/>
</dbReference>
<dbReference type="Pfam" id="PF13409">
    <property type="entry name" value="GST_N_2"/>
    <property type="match status" value="1"/>
</dbReference>
<name>A0A819AA16_9BILA</name>
<dbReference type="SUPFAM" id="SSF52833">
    <property type="entry name" value="Thioredoxin-like"/>
    <property type="match status" value="1"/>
</dbReference>
<comment type="caution">
    <text evidence="6">The sequence shown here is derived from an EMBL/GenBank/DDBJ whole genome shotgun (WGS) entry which is preliminary data.</text>
</comment>
<dbReference type="InterPro" id="IPR040079">
    <property type="entry name" value="Glutathione_S-Trfase"/>
</dbReference>
<dbReference type="PANTHER" id="PTHR43917:SF8">
    <property type="entry name" value="GH16740P-RELATED"/>
    <property type="match status" value="1"/>
</dbReference>
<dbReference type="InterPro" id="IPR004046">
    <property type="entry name" value="GST_C"/>
</dbReference>
<dbReference type="Proteomes" id="UP000663842">
    <property type="component" value="Unassembled WGS sequence"/>
</dbReference>
<dbReference type="InterPro" id="IPR051369">
    <property type="entry name" value="GST_Theta"/>
</dbReference>
<dbReference type="PROSITE" id="PS50404">
    <property type="entry name" value="GST_NTER"/>
    <property type="match status" value="1"/>
</dbReference>
<sequence length="221" mass="24960">MVLELYIDWISQPCRAVAMLLMDNNIEHQVHEVGIMKGETKGAAFKQVNPSGKIPAIVDDGFQLGESHTIMRYLCASRNLPDHYYPSDIKQRAKVDYWLDWHHTNLRHGSMRLIRANIFGPIRNFSQQTIDELRKEGDEVLKSSFSFMDEALSSSNYIAGGNQLSIADIALACEVTTLPIAGASCEDYPNVQAWLNRISTEVKSWHQANAVMDQFIASMKK</sequence>
<dbReference type="EMBL" id="CAJNRG010001698">
    <property type="protein sequence ID" value="CAF2037672.1"/>
    <property type="molecule type" value="Genomic_DNA"/>
</dbReference>
<dbReference type="InterPro" id="IPR036249">
    <property type="entry name" value="Thioredoxin-like_sf"/>
</dbReference>
<protein>
    <recommendedName>
        <fullName evidence="8">Glutathione S-transferase</fullName>
    </recommendedName>
</protein>
<dbReference type="Gene3D" id="3.40.30.10">
    <property type="entry name" value="Glutaredoxin"/>
    <property type="match status" value="1"/>
</dbReference>
<dbReference type="SUPFAM" id="SSF47616">
    <property type="entry name" value="GST C-terminal domain-like"/>
    <property type="match status" value="1"/>
</dbReference>
<gene>
    <name evidence="6" type="ORF">UXM345_LOCUS3330</name>
    <name evidence="5" type="ORF">XDN619_LOCUS6149</name>
</gene>
<dbReference type="InterPro" id="IPR010987">
    <property type="entry name" value="Glutathione-S-Trfase_C-like"/>
</dbReference>